<dbReference type="InterPro" id="IPR014001">
    <property type="entry name" value="Helicase_ATP-bd"/>
</dbReference>
<dbReference type="InterPro" id="IPR011600">
    <property type="entry name" value="Pept_C14_caspase"/>
</dbReference>
<evidence type="ECO:0000313" key="7">
    <source>
        <dbReference type="EMBL" id="ADV14912.1"/>
    </source>
</evidence>
<dbReference type="PATRIC" id="fig|765698.3.peg.6394"/>
<dbReference type="RefSeq" id="WP_013533561.1">
    <property type="nucleotide sequence ID" value="NC_014923.1"/>
</dbReference>
<dbReference type="SUPFAM" id="SSF52129">
    <property type="entry name" value="Caspase-like"/>
    <property type="match status" value="1"/>
</dbReference>
<protein>
    <submittedName>
        <fullName evidence="7">Peptidase C14 caspase catalytic subunit p20</fullName>
    </submittedName>
</protein>
<evidence type="ECO:0000259" key="5">
    <source>
        <dbReference type="PROSITE" id="PS51192"/>
    </source>
</evidence>
<dbReference type="InterPro" id="IPR027417">
    <property type="entry name" value="P-loop_NTPase"/>
</dbReference>
<evidence type="ECO:0000313" key="8">
    <source>
        <dbReference type="Proteomes" id="UP000007471"/>
    </source>
</evidence>
<dbReference type="SUPFAM" id="SSF158702">
    <property type="entry name" value="Sec63 N-terminal domain-like"/>
    <property type="match status" value="1"/>
</dbReference>
<keyword evidence="1" id="KW-0547">Nucleotide-binding</keyword>
<evidence type="ECO:0000256" key="3">
    <source>
        <dbReference type="ARBA" id="ARBA00022806"/>
    </source>
</evidence>
<dbReference type="GO" id="GO:0004386">
    <property type="term" value="F:helicase activity"/>
    <property type="evidence" value="ECO:0007669"/>
    <property type="project" value="UniProtKB-KW"/>
</dbReference>
<dbReference type="Gene3D" id="1.10.3380.20">
    <property type="match status" value="1"/>
</dbReference>
<keyword evidence="2" id="KW-0378">Hydrolase</keyword>
<accession>E8TJQ1</accession>
<dbReference type="CDD" id="cd18795">
    <property type="entry name" value="SF2_C_Ski2"/>
    <property type="match status" value="1"/>
</dbReference>
<dbReference type="GO" id="GO:0005524">
    <property type="term" value="F:ATP binding"/>
    <property type="evidence" value="ECO:0007669"/>
    <property type="project" value="UniProtKB-KW"/>
</dbReference>
<dbReference type="Pfam" id="PF00656">
    <property type="entry name" value="Peptidase_C14"/>
    <property type="match status" value="1"/>
</dbReference>
<dbReference type="SMART" id="SM00490">
    <property type="entry name" value="HELICc"/>
    <property type="match status" value="1"/>
</dbReference>
<dbReference type="AlphaFoldDB" id="E8TJQ1"/>
<dbReference type="Gene3D" id="3.40.50.300">
    <property type="entry name" value="P-loop containing nucleotide triphosphate hydrolases"/>
    <property type="match status" value="2"/>
</dbReference>
<dbReference type="EMBL" id="CP002447">
    <property type="protein sequence ID" value="ADV14912.1"/>
    <property type="molecule type" value="Genomic_DNA"/>
</dbReference>
<feature type="domain" description="Helicase C-terminal" evidence="6">
    <location>
        <begin position="514"/>
        <end position="706"/>
    </location>
</feature>
<reference evidence="8" key="1">
    <citation type="submission" date="2011-01" db="EMBL/GenBank/DDBJ databases">
        <title>Complete sequence of chromosome of Mesorhizobium ciceri bv. biserrulae WSM1271.</title>
        <authorList>
            <person name="Lucas S."/>
            <person name="Copeland A."/>
            <person name="Lapidus A."/>
            <person name="Cheng J.-F."/>
            <person name="Goodwin L."/>
            <person name="Pitluck S."/>
            <person name="Teshima H."/>
            <person name="Detter J.C."/>
            <person name="Han C."/>
            <person name="Tapia R."/>
            <person name="Land M."/>
            <person name="Hauser L."/>
            <person name="Kyrpides N."/>
            <person name="Ivanova N."/>
            <person name="Nandasena K."/>
            <person name="Reeve W.G."/>
            <person name="Howieson J.G."/>
            <person name="O'Hara G."/>
            <person name="Tiwari R.P."/>
            <person name="Woyke T."/>
        </authorList>
    </citation>
    <scope>NUCLEOTIDE SEQUENCE [LARGE SCALE GENOMIC DNA]</scope>
    <source>
        <strain evidence="8">HAMBI 2942 / LMG 23838 / WSM1271</strain>
    </source>
</reference>
<sequence length="1003" mass="109528">MIRAAFIGINKHLDPLARELSGAVGDASTLCAVLSDSIDRFQPTLITDHDATYARVSAIFDDVLDGASEDDVVILFFAGHGTQDHRLVLTDTRSDDVPGTTIDMTEIAAKFRTSRARAVLLLLDCCFSGGAPARVLDVGYIPRAAGMPLAEVGGQGRILFAACNPNEEALEDPQTRHGLFTKAILDCILESDGPVSVVAMVDRVVQMVRANAARFGYEQTPVMFGHVEGELTLPKGMRGECYRALYPERGTVTVTGPIGELSAYGIPQNALNAWSDRFPAGLNSLQIAAVNSHGVLDGKSLLVVAPTSAGKTFVGEMAALKAIGEGKKAVFLLPYKALVNEKFEDFSALYGDLLNLRIARCSGDWQDQVGDVLRGKYDIAFFTYEKFLALSVSSPHILHQIGLVVIDEGQFITEPGRGMVVELILTNLLSARERGIAPQLATLSAVIGDTNNFERWLDCELLLTTERPVPLTEGVIDRSGVWKLQRPNGEVEVAQLFARCEIRQRRDKPSSQDVLVPLVRHLAGQGEKVIVFRNARGPSAGCAEYLAAELGLPPAQAIADMLPGMDRSDMSERLRRALNGGVAFHNGDLNREERMIVERGFRDPNGGIQVLVATSTVAAGVNTPASTVIVAETEFRGVEPQPYTVAQYKNMAGRAGRLGYETEGKAIVLADTGMERENLFRRYVQGSPERIQSSFDERSPGTWVVRLLAQVKDIPSNAVVDLVANTYGGFVASLRDPAWRGSMSTRLLNLMTRMQHDGLIDERDGRLRLTPLGRACGESPLSLESSMQAVELLRQLPPDSIGLETVLVLLEALPERDEDYTPQTRRGEPQRQQQVSQRFGQHVARALWHRAESDVKYYGRCKRALIVSDWIEGVTITDIETGYTTNPFSPIRHGDIRGFADGTRFLLDSVLRIAAIVLGRADDPDEVSTLLKRLDLGIPGAAFSLTELPIVLARGEILELWRNGYGSREQVEHATEAELVSLLNARGNMLYAALHEELAITGS</sequence>
<dbReference type="PANTHER" id="PTHR47961:SF10">
    <property type="entry name" value="ATP-DEPENDENT DNA HELICASE HEL308"/>
    <property type="match status" value="1"/>
</dbReference>
<dbReference type="SUPFAM" id="SSF52540">
    <property type="entry name" value="P-loop containing nucleoside triphosphate hydrolases"/>
    <property type="match status" value="1"/>
</dbReference>
<dbReference type="GO" id="GO:0004197">
    <property type="term" value="F:cysteine-type endopeptidase activity"/>
    <property type="evidence" value="ECO:0007669"/>
    <property type="project" value="InterPro"/>
</dbReference>
<dbReference type="PROSITE" id="PS51192">
    <property type="entry name" value="HELICASE_ATP_BIND_1"/>
    <property type="match status" value="1"/>
</dbReference>
<dbReference type="PANTHER" id="PTHR47961">
    <property type="entry name" value="DNA POLYMERASE THETA, PUTATIVE (AFU_ORTHOLOGUE AFUA_1G05260)-RELATED"/>
    <property type="match status" value="1"/>
</dbReference>
<dbReference type="GeneID" id="90993130"/>
<dbReference type="PROSITE" id="PS51194">
    <property type="entry name" value="HELICASE_CTER"/>
    <property type="match status" value="1"/>
</dbReference>
<evidence type="ECO:0000256" key="4">
    <source>
        <dbReference type="ARBA" id="ARBA00022840"/>
    </source>
</evidence>
<dbReference type="Proteomes" id="UP000007471">
    <property type="component" value="Chromosome"/>
</dbReference>
<name>E8TJQ1_MESCW</name>
<dbReference type="KEGG" id="mci:Mesci_5899"/>
<dbReference type="OrthoDB" id="9807155at2"/>
<dbReference type="STRING" id="765698.Mesci_5899"/>
<dbReference type="SMART" id="SM00487">
    <property type="entry name" value="DEXDc"/>
    <property type="match status" value="1"/>
</dbReference>
<gene>
    <name evidence="7" type="ordered locus">Mesci_5899</name>
</gene>
<proteinExistence type="predicted"/>
<dbReference type="GO" id="GO:0003676">
    <property type="term" value="F:nucleic acid binding"/>
    <property type="evidence" value="ECO:0007669"/>
    <property type="project" value="InterPro"/>
</dbReference>
<keyword evidence="3" id="KW-0347">Helicase</keyword>
<evidence type="ECO:0000259" key="6">
    <source>
        <dbReference type="PROSITE" id="PS51194"/>
    </source>
</evidence>
<dbReference type="Pfam" id="PF00271">
    <property type="entry name" value="Helicase_C"/>
    <property type="match status" value="1"/>
</dbReference>
<dbReference type="eggNOG" id="COG4249">
    <property type="taxonomic scope" value="Bacteria"/>
</dbReference>
<dbReference type="InterPro" id="IPR029030">
    <property type="entry name" value="Caspase-like_dom_sf"/>
</dbReference>
<dbReference type="Gene3D" id="3.40.50.1460">
    <property type="match status" value="1"/>
</dbReference>
<dbReference type="Pfam" id="PF00270">
    <property type="entry name" value="DEAD"/>
    <property type="match status" value="1"/>
</dbReference>
<feature type="domain" description="Helicase ATP-binding" evidence="5">
    <location>
        <begin position="292"/>
        <end position="465"/>
    </location>
</feature>
<keyword evidence="4" id="KW-0067">ATP-binding</keyword>
<dbReference type="InterPro" id="IPR001650">
    <property type="entry name" value="Helicase_C-like"/>
</dbReference>
<evidence type="ECO:0000256" key="1">
    <source>
        <dbReference type="ARBA" id="ARBA00022741"/>
    </source>
</evidence>
<dbReference type="eggNOG" id="COG1204">
    <property type="taxonomic scope" value="Bacteria"/>
</dbReference>
<dbReference type="GO" id="GO:0006508">
    <property type="term" value="P:proteolysis"/>
    <property type="evidence" value="ECO:0007669"/>
    <property type="project" value="InterPro"/>
</dbReference>
<dbReference type="HOGENOM" id="CLU_006553_3_0_5"/>
<dbReference type="InterPro" id="IPR050474">
    <property type="entry name" value="Hel308_SKI2-like"/>
</dbReference>
<dbReference type="InterPro" id="IPR011545">
    <property type="entry name" value="DEAD/DEAH_box_helicase_dom"/>
</dbReference>
<organism evidence="7 8">
    <name type="scientific">Mesorhizobium ciceri biovar biserrulae (strain HAMBI 2942 / LMG 23838 / WSM1271)</name>
    <dbReference type="NCBI Taxonomy" id="765698"/>
    <lineage>
        <taxon>Bacteria</taxon>
        <taxon>Pseudomonadati</taxon>
        <taxon>Pseudomonadota</taxon>
        <taxon>Alphaproteobacteria</taxon>
        <taxon>Hyphomicrobiales</taxon>
        <taxon>Phyllobacteriaceae</taxon>
        <taxon>Mesorhizobium</taxon>
    </lineage>
</organism>
<evidence type="ECO:0000256" key="2">
    <source>
        <dbReference type="ARBA" id="ARBA00022801"/>
    </source>
</evidence>